<feature type="signal peptide" evidence="1">
    <location>
        <begin position="1"/>
        <end position="23"/>
    </location>
</feature>
<evidence type="ECO:0000313" key="3">
    <source>
        <dbReference type="Proteomes" id="UP001205531"/>
    </source>
</evidence>
<organism evidence="2 3">
    <name type="scientific">Segatella copri</name>
    <dbReference type="NCBI Taxonomy" id="165179"/>
    <lineage>
        <taxon>Bacteria</taxon>
        <taxon>Pseudomonadati</taxon>
        <taxon>Bacteroidota</taxon>
        <taxon>Bacteroidia</taxon>
        <taxon>Bacteroidales</taxon>
        <taxon>Prevotellaceae</taxon>
        <taxon>Segatella</taxon>
    </lineage>
</organism>
<dbReference type="RefSeq" id="WP_254950215.1">
    <property type="nucleotide sequence ID" value="NZ_JANDWY010000002.1"/>
</dbReference>
<dbReference type="EMBL" id="JANDWZ010000002">
    <property type="protein sequence ID" value="MCP9563311.1"/>
    <property type="molecule type" value="Genomic_DNA"/>
</dbReference>
<accession>A0AAW5IKI8</accession>
<protein>
    <submittedName>
        <fullName evidence="2">DUF4840 domain-containing protein</fullName>
    </submittedName>
</protein>
<keyword evidence="1" id="KW-0732">Signal</keyword>
<dbReference type="Pfam" id="PF16128">
    <property type="entry name" value="DUF4840"/>
    <property type="match status" value="1"/>
</dbReference>
<sequence length="218" mass="24264">MKKITLFSILAVLFAAMSFTSCNTDGDSGMNFLTLEQQKSFQQAMSLGSYNNMAILYEKKNDANVKNQVDSVASSCSISMYGDSTMTMTNFPVAALAEHINNKDLAAAIAKVTPRTIKCKYNVMPNSTSEVAYFIACPNAINLDLTYGTDNKSHKVVLVFIPSQMYYGYCTLKEPRQLGFQFALYQIWVDGNQTNFIQNSTNSANTTVGFLFRNAWKK</sequence>
<feature type="chain" id="PRO_5043689141" evidence="1">
    <location>
        <begin position="24"/>
        <end position="218"/>
    </location>
</feature>
<dbReference type="AlphaFoldDB" id="A0AAW5IKI8"/>
<dbReference type="Proteomes" id="UP001205531">
    <property type="component" value="Unassembled WGS sequence"/>
</dbReference>
<proteinExistence type="predicted"/>
<comment type="caution">
    <text evidence="2">The sequence shown here is derived from an EMBL/GenBank/DDBJ whole genome shotgun (WGS) entry which is preliminary data.</text>
</comment>
<evidence type="ECO:0000256" key="1">
    <source>
        <dbReference type="SAM" id="SignalP"/>
    </source>
</evidence>
<dbReference type="InterPro" id="IPR032293">
    <property type="entry name" value="DUF4840"/>
</dbReference>
<gene>
    <name evidence="2" type="ORF">NNC64_01805</name>
</gene>
<evidence type="ECO:0000313" key="2">
    <source>
        <dbReference type="EMBL" id="MCP9563311.1"/>
    </source>
</evidence>
<name>A0AAW5IKI8_9BACT</name>
<dbReference type="PROSITE" id="PS51257">
    <property type="entry name" value="PROKAR_LIPOPROTEIN"/>
    <property type="match status" value="1"/>
</dbReference>
<reference evidence="2" key="1">
    <citation type="submission" date="2022-07" db="EMBL/GenBank/DDBJ databases">
        <title>Prevotella copri.</title>
        <authorList>
            <person name="Yang C."/>
        </authorList>
    </citation>
    <scope>NUCLEOTIDE SEQUENCE</scope>
    <source>
        <strain evidence="2">HF2107</strain>
    </source>
</reference>